<dbReference type="HOGENOM" id="CLU_1694603_0_0_11"/>
<dbReference type="RefSeq" id="WP_023560289.1">
    <property type="nucleotide sequence ID" value="NC_022657.1"/>
</dbReference>
<dbReference type="AlphaFoldDB" id="U5W4L6"/>
<dbReference type="EMBL" id="CP006272">
    <property type="protein sequence ID" value="AGZ43952.1"/>
    <property type="molecule type" value="Genomic_DNA"/>
</dbReference>
<dbReference type="STRING" id="1246995.AFR_28455"/>
<evidence type="ECO:0000313" key="1">
    <source>
        <dbReference type="EMBL" id="AGZ43952.1"/>
    </source>
</evidence>
<name>U5W4L6_9ACTN</name>
<dbReference type="PATRIC" id="fig|1246995.3.peg.5769"/>
<reference evidence="1 2" key="1">
    <citation type="journal article" date="2014" name="J. Biotechnol.">
        <title>Complete genome sequence of the actinobacterium Actinoplanes friuliensis HAG 010964, producer of the lipopeptide antibiotic friulimycin.</title>
        <authorList>
            <person name="Ruckert C."/>
            <person name="Szczepanowski R."/>
            <person name="Albersmeier A."/>
            <person name="Goesmann A."/>
            <person name="Fischer N."/>
            <person name="Steinkamper A."/>
            <person name="Puhler A."/>
            <person name="Biener R."/>
            <person name="Schwartz D."/>
            <person name="Kalinowski J."/>
        </authorList>
    </citation>
    <scope>NUCLEOTIDE SEQUENCE [LARGE SCALE GENOMIC DNA]</scope>
    <source>
        <strain evidence="1 2">DSM 7358</strain>
    </source>
</reference>
<evidence type="ECO:0000313" key="2">
    <source>
        <dbReference type="Proteomes" id="UP000017746"/>
    </source>
</evidence>
<dbReference type="OrthoDB" id="3869737at2"/>
<protein>
    <submittedName>
        <fullName evidence="1">Uncharacterized protein</fullName>
    </submittedName>
</protein>
<gene>
    <name evidence="1" type="ORF">AFR_28455</name>
</gene>
<sequence length="153" mass="17414">MDIDRLDLRWTLSETGWAWLTWSADDVVMKVRTSYIDHGLQSLMRAAADLRRGSNATIAWVSDEPSAHVFLFRNAAEYVGVDIVVLASETAEDPWKAAERRWSGRIRVEVLTQAVLRMAQAVWDEHGAAGYQQLWDGMAFPEKELLILRGERP</sequence>
<dbReference type="Proteomes" id="UP000017746">
    <property type="component" value="Chromosome"/>
</dbReference>
<keyword evidence="2" id="KW-1185">Reference proteome</keyword>
<accession>U5W4L6</accession>
<organism evidence="1 2">
    <name type="scientific">Actinoplanes friuliensis DSM 7358</name>
    <dbReference type="NCBI Taxonomy" id="1246995"/>
    <lineage>
        <taxon>Bacteria</taxon>
        <taxon>Bacillati</taxon>
        <taxon>Actinomycetota</taxon>
        <taxon>Actinomycetes</taxon>
        <taxon>Micromonosporales</taxon>
        <taxon>Micromonosporaceae</taxon>
        <taxon>Actinoplanes</taxon>
    </lineage>
</organism>
<dbReference type="KEGG" id="afs:AFR_28455"/>
<proteinExistence type="predicted"/>